<evidence type="ECO:0000313" key="2">
    <source>
        <dbReference type="EMBL" id="APU68026.1"/>
    </source>
</evidence>
<name>A0A1L7I352_9FLAO</name>
<dbReference type="STRING" id="1229726.GRFL_1302"/>
<sequence length="219" mass="24713">MVRILSTKKLERNQEELLLNAGLSLVQYDAIRIEMSEFKIPQQPIENAVFTSKNAVKAILQKAVEIQNAFCVGDKTAALLEEQGISVKVKAQDASELAMKITTDFSEVNFIFFCGNKRRDELPETLKKHRVKIDEIEVYRTSLQAMEFPQPFDGILFFSPSGVQSYHLQNQMQGTAFCIGETTASEARKHTKNIVVAARPGIENLIAKAVNHFRKETHQ</sequence>
<feature type="domain" description="Tetrapyrrole biosynthesis uroporphyrinogen III synthase" evidence="1">
    <location>
        <begin position="45"/>
        <end position="207"/>
    </location>
</feature>
<gene>
    <name evidence="2" type="ORF">GRFL_1302</name>
</gene>
<dbReference type="GO" id="GO:0006780">
    <property type="term" value="P:uroporphyrinogen III biosynthetic process"/>
    <property type="evidence" value="ECO:0007669"/>
    <property type="project" value="InterPro"/>
</dbReference>
<proteinExistence type="predicted"/>
<dbReference type="PANTHER" id="PTHR12390">
    <property type="entry name" value="UROPORPHYRINOGEN III SYNTHASE"/>
    <property type="match status" value="1"/>
</dbReference>
<dbReference type="Pfam" id="PF02602">
    <property type="entry name" value="HEM4"/>
    <property type="match status" value="1"/>
</dbReference>
<keyword evidence="3" id="KW-1185">Reference proteome</keyword>
<dbReference type="AlphaFoldDB" id="A0A1L7I352"/>
<dbReference type="GO" id="GO:0004852">
    <property type="term" value="F:uroporphyrinogen-III synthase activity"/>
    <property type="evidence" value="ECO:0007669"/>
    <property type="project" value="UniProtKB-EC"/>
</dbReference>
<dbReference type="GO" id="GO:0005829">
    <property type="term" value="C:cytosol"/>
    <property type="evidence" value="ECO:0007669"/>
    <property type="project" value="TreeGrafter"/>
</dbReference>
<dbReference type="RefSeq" id="WP_083643841.1">
    <property type="nucleotide sequence ID" value="NZ_AMRU01000002.1"/>
</dbReference>
<dbReference type="EC" id="4.2.1.75" evidence="2"/>
<dbReference type="CDD" id="cd06578">
    <property type="entry name" value="HemD"/>
    <property type="match status" value="1"/>
</dbReference>
<dbReference type="Gene3D" id="3.40.50.10090">
    <property type="match status" value="2"/>
</dbReference>
<dbReference type="InterPro" id="IPR003754">
    <property type="entry name" value="4pyrrol_synth_uPrphyn_synth"/>
</dbReference>
<reference evidence="2 3" key="1">
    <citation type="submission" date="2016-07" db="EMBL/GenBank/DDBJ databases">
        <title>Multi-omics approach to identify versatile polysaccharide utilization systems of a marine flavobacterium Gramella flava.</title>
        <authorList>
            <person name="Tang K."/>
        </authorList>
    </citation>
    <scope>NUCLEOTIDE SEQUENCE [LARGE SCALE GENOMIC DNA]</scope>
    <source>
        <strain evidence="2 3">JLT2011</strain>
    </source>
</reference>
<accession>A0A1L7I352</accession>
<protein>
    <submittedName>
        <fullName evidence="2">Uroporphyrinogen-III synthase, divergent, Flavobacterial type</fullName>
        <ecNumber evidence="2">4.2.1.75</ecNumber>
    </submittedName>
</protein>
<dbReference type="KEGG" id="gfl:GRFL_1302"/>
<dbReference type="OrthoDB" id="1523900at2"/>
<keyword evidence="2" id="KW-0456">Lyase</keyword>
<dbReference type="SUPFAM" id="SSF69618">
    <property type="entry name" value="HemD-like"/>
    <property type="match status" value="1"/>
</dbReference>
<dbReference type="EMBL" id="CP016359">
    <property type="protein sequence ID" value="APU68026.1"/>
    <property type="molecule type" value="Genomic_DNA"/>
</dbReference>
<evidence type="ECO:0000313" key="3">
    <source>
        <dbReference type="Proteomes" id="UP000186230"/>
    </source>
</evidence>
<organism evidence="2 3">
    <name type="scientific">Christiangramia flava JLT2011</name>
    <dbReference type="NCBI Taxonomy" id="1229726"/>
    <lineage>
        <taxon>Bacteria</taxon>
        <taxon>Pseudomonadati</taxon>
        <taxon>Bacteroidota</taxon>
        <taxon>Flavobacteriia</taxon>
        <taxon>Flavobacteriales</taxon>
        <taxon>Flavobacteriaceae</taxon>
        <taxon>Christiangramia</taxon>
    </lineage>
</organism>
<evidence type="ECO:0000259" key="1">
    <source>
        <dbReference type="Pfam" id="PF02602"/>
    </source>
</evidence>
<dbReference type="InterPro" id="IPR036108">
    <property type="entry name" value="4pyrrol_syn_uPrphyn_synt_sf"/>
</dbReference>
<dbReference type="PANTHER" id="PTHR12390:SF0">
    <property type="entry name" value="UROPORPHYRINOGEN-III SYNTHASE"/>
    <property type="match status" value="1"/>
</dbReference>
<dbReference type="Proteomes" id="UP000186230">
    <property type="component" value="Chromosome"/>
</dbReference>
<dbReference type="InterPro" id="IPR039793">
    <property type="entry name" value="UROS/Hem4"/>
</dbReference>